<evidence type="ECO:0000313" key="18">
    <source>
        <dbReference type="EMBL" id="CUA86568.1"/>
    </source>
</evidence>
<evidence type="ECO:0000256" key="12">
    <source>
        <dbReference type="ARBA" id="ARBA00059739"/>
    </source>
</evidence>
<dbReference type="STRING" id="375574.GCA_001418035_02493"/>
<dbReference type="Gene3D" id="1.10.390.10">
    <property type="entry name" value="Neutral Protease Domain 2"/>
    <property type="match status" value="1"/>
</dbReference>
<evidence type="ECO:0000256" key="8">
    <source>
        <dbReference type="ARBA" id="ARBA00022723"/>
    </source>
</evidence>
<evidence type="ECO:0000256" key="13">
    <source>
        <dbReference type="NCBIfam" id="TIGR02414"/>
    </source>
</evidence>
<evidence type="ECO:0000259" key="16">
    <source>
        <dbReference type="Pfam" id="PF17432"/>
    </source>
</evidence>
<evidence type="ECO:0000313" key="19">
    <source>
        <dbReference type="Proteomes" id="UP000243535"/>
    </source>
</evidence>
<dbReference type="GO" id="GO:0008270">
    <property type="term" value="F:zinc ion binding"/>
    <property type="evidence" value="ECO:0007669"/>
    <property type="project" value="InterPro"/>
</dbReference>
<dbReference type="InterPro" id="IPR024601">
    <property type="entry name" value="Peptidase_M1_pepN_C"/>
</dbReference>
<dbReference type="AlphaFoldDB" id="A0A0K6H6R5"/>
<comment type="catalytic activity">
    <reaction evidence="1">
        <text>Release of an N-terminal amino acid, Xaa-|-Yaa- from a peptide, amide or arylamide. Xaa is preferably Ala, but may be most amino acids including Pro (slow action). When a terminal hydrophobic residue is followed by a prolyl residue, the two may be released as an intact Xaa-Pro dipeptide.</text>
        <dbReference type="EC" id="3.4.11.2"/>
    </reaction>
</comment>
<evidence type="ECO:0000259" key="17">
    <source>
        <dbReference type="Pfam" id="PF17900"/>
    </source>
</evidence>
<dbReference type="InterPro" id="IPR001930">
    <property type="entry name" value="Peptidase_M1"/>
</dbReference>
<comment type="cofactor">
    <cofactor evidence="2">
        <name>Zn(2+)</name>
        <dbReference type="ChEBI" id="CHEBI:29105"/>
    </cofactor>
</comment>
<sequence length="888" mass="99351">MPEPVPPSMNKVNAMSAQPEVKYRKDYNAPAFLIDRVDLTFDVEETRTRVQSRLVMHRNPAAAPVADLRLDGSAVLLSVVLDGERLAEDRLRPEAEALTVLGVPDSFILEIETEVDPAANASLMGLYASGGNLFTQCEPEGFRKITYYLDRPDVMAKFTTTIVADRQKYPVLLSNGNKVGEGMVDKKRHWVKWVDPYKKPSYLFALVAGRLVALKDRFVTQSGREVALEIWTEPADQDKVQHAMEAVKHAMKWDEERFGLEYDLDIYMIVAVGDFNMGAMENKGLNIFNTKYVLARQDTATDADFEGVESVIAHEYFHNWTGNRVTCRDWFQLSLKEGLTVFRDQEFSADMTSRAVKRIEDVKHLRALQFPEDAGPTAHPIRPDSYIEMNNFYTMTVYEKGAEVVRMYQTLLGVEGFRKGMDLYFRRHDGQAVTCDDFRAAMADANGVNLDQFALWYSQAGTPVLDVTGRYSTVDRTYTLTVKQSCPATPGQSEKQPFHIPLALGLVGEDGRDLPLRLAGEAAALGTTRVLDIKQAEESFVFVDVPSEPVPSLLRGFSAPVKLNFACRDDELAFLMAHDSDSFNRWEAGQMLAERVLRGLIDAARAGQVLKLPQTFVEAFRAVLKDHAADPAFKALMLTLPGEGEILEMVDVADPGVIHTVREAILNELARALRGEWREAYDLNQTREYRPQDAGKRALKNLALAMLCRLDDIAPAEAARKQCMTADNMTDQMGAMVALRDRDGAERQACYAAFAERWKDEALVMDKYFALVASSQLPGTLDAVEVALTHPSFSLRNPNKARSLIGTFGNNMLHFHAADGSGYRFLEAQVLAIDAFNPQVASRIVRAFNRWKKLEPGRQALMKASLERLLAAPLSRDVYEIVSKNLEA</sequence>
<dbReference type="InterPro" id="IPR012779">
    <property type="entry name" value="Peptidase_M1_pepN"/>
</dbReference>
<evidence type="ECO:0000256" key="3">
    <source>
        <dbReference type="ARBA" id="ARBA00010136"/>
    </source>
</evidence>
<dbReference type="GO" id="GO:0016285">
    <property type="term" value="F:alanyl aminopeptidase activity"/>
    <property type="evidence" value="ECO:0007669"/>
    <property type="project" value="UniProtKB-EC"/>
</dbReference>
<evidence type="ECO:0000256" key="4">
    <source>
        <dbReference type="ARBA" id="ARBA00012564"/>
    </source>
</evidence>
<comment type="function">
    <text evidence="12">Aminopeptidase N is involved in the degradation of intracellular peptides generated by protein breakdown during normal growth as well as in response to nutrient starvation.</text>
</comment>
<evidence type="ECO:0000256" key="6">
    <source>
        <dbReference type="ARBA" id="ARBA00022438"/>
    </source>
</evidence>
<dbReference type="CDD" id="cd09600">
    <property type="entry name" value="M1_APN"/>
    <property type="match status" value="1"/>
</dbReference>
<dbReference type="InterPro" id="IPR045357">
    <property type="entry name" value="Aminopeptidase_N-like_N"/>
</dbReference>
<dbReference type="Pfam" id="PF11940">
    <property type="entry name" value="DUF3458"/>
    <property type="match status" value="1"/>
</dbReference>
<organism evidence="18 19">
    <name type="scientific">Gulbenkiania indica</name>
    <dbReference type="NCBI Taxonomy" id="375574"/>
    <lineage>
        <taxon>Bacteria</taxon>
        <taxon>Pseudomonadati</taxon>
        <taxon>Pseudomonadota</taxon>
        <taxon>Betaproteobacteria</taxon>
        <taxon>Neisseriales</taxon>
        <taxon>Chromobacteriaceae</taxon>
        <taxon>Gulbenkiania</taxon>
    </lineage>
</organism>
<keyword evidence="10" id="KW-0862">Zinc</keyword>
<dbReference type="Gene3D" id="3.30.2010.30">
    <property type="match status" value="1"/>
</dbReference>
<dbReference type="InterPro" id="IPR035414">
    <property type="entry name" value="Peptidase_M1_pepN_Ig-like"/>
</dbReference>
<evidence type="ECO:0000259" key="15">
    <source>
        <dbReference type="Pfam" id="PF11940"/>
    </source>
</evidence>
<feature type="domain" description="Peptidase M1 alanyl aminopeptidase C-terminal" evidence="16">
    <location>
        <begin position="569"/>
        <end position="886"/>
    </location>
</feature>
<dbReference type="InterPro" id="IPR037144">
    <property type="entry name" value="Peptidase_M1_pepN_C_sf"/>
</dbReference>
<evidence type="ECO:0000256" key="2">
    <source>
        <dbReference type="ARBA" id="ARBA00001947"/>
    </source>
</evidence>
<keyword evidence="9" id="KW-0378">Hydrolase</keyword>
<dbReference type="Proteomes" id="UP000243535">
    <property type="component" value="Unassembled WGS sequence"/>
</dbReference>
<keyword evidence="19" id="KW-1185">Reference proteome</keyword>
<dbReference type="FunFam" id="2.60.40.1840:FF:000001">
    <property type="entry name" value="Aminopeptidase N"/>
    <property type="match status" value="1"/>
</dbReference>
<name>A0A0K6H6R5_9NEIS</name>
<dbReference type="SUPFAM" id="SSF55486">
    <property type="entry name" value="Metalloproteases ('zincins'), catalytic domain"/>
    <property type="match status" value="1"/>
</dbReference>
<dbReference type="InterPro" id="IPR038438">
    <property type="entry name" value="PepN_Ig-like_sf"/>
</dbReference>
<protein>
    <recommendedName>
        <fullName evidence="5 13">Aminopeptidase N</fullName>
        <ecNumber evidence="4 13">3.4.11.2</ecNumber>
    </recommendedName>
</protein>
<dbReference type="GO" id="GO:0006508">
    <property type="term" value="P:proteolysis"/>
    <property type="evidence" value="ECO:0007669"/>
    <property type="project" value="UniProtKB-UniRule"/>
</dbReference>
<dbReference type="Pfam" id="PF17900">
    <property type="entry name" value="Peptidase_M1_N"/>
    <property type="match status" value="1"/>
</dbReference>
<dbReference type="EC" id="3.4.11.2" evidence="4 13"/>
<dbReference type="FunFam" id="3.30.2010.30:FF:000002">
    <property type="entry name" value="Putative aminopeptidase N"/>
    <property type="match status" value="1"/>
</dbReference>
<dbReference type="Pfam" id="PF17432">
    <property type="entry name" value="DUF3458_C"/>
    <property type="match status" value="1"/>
</dbReference>
<keyword evidence="7" id="KW-0645">Protease</keyword>
<feature type="domain" description="Peptidase M1 alanyl aminopeptidase Ig-like fold" evidence="15">
    <location>
        <begin position="461"/>
        <end position="565"/>
    </location>
</feature>
<dbReference type="Gene3D" id="1.25.50.10">
    <property type="entry name" value="Peptidase M1, alanyl aminopeptidase, C-terminal domain"/>
    <property type="match status" value="1"/>
</dbReference>
<dbReference type="Pfam" id="PF01433">
    <property type="entry name" value="Peptidase_M1"/>
    <property type="match status" value="1"/>
</dbReference>
<evidence type="ECO:0000256" key="5">
    <source>
        <dbReference type="ARBA" id="ARBA00015611"/>
    </source>
</evidence>
<dbReference type="GO" id="GO:0008237">
    <property type="term" value="F:metallopeptidase activity"/>
    <property type="evidence" value="ECO:0007669"/>
    <property type="project" value="UniProtKB-UniRule"/>
</dbReference>
<dbReference type="FunFam" id="1.10.390.10:FF:000002">
    <property type="entry name" value="Aminopeptidase N"/>
    <property type="match status" value="1"/>
</dbReference>
<keyword evidence="8" id="KW-0479">Metal-binding</keyword>
<dbReference type="NCBIfam" id="TIGR02414">
    <property type="entry name" value="pepN_proteo"/>
    <property type="match status" value="1"/>
</dbReference>
<gene>
    <name evidence="18" type="ORF">Ga0061063_2719</name>
</gene>
<dbReference type="Gene3D" id="2.60.40.1730">
    <property type="entry name" value="tricorn interacting facor f3 domain"/>
    <property type="match status" value="1"/>
</dbReference>
<keyword evidence="6 18" id="KW-0031">Aminopeptidase</keyword>
<evidence type="ECO:0000256" key="1">
    <source>
        <dbReference type="ARBA" id="ARBA00000098"/>
    </source>
</evidence>
<reference evidence="19" key="1">
    <citation type="submission" date="2015-08" db="EMBL/GenBank/DDBJ databases">
        <authorList>
            <person name="Varghese N."/>
        </authorList>
    </citation>
    <scope>NUCLEOTIDE SEQUENCE [LARGE SCALE GENOMIC DNA]</scope>
    <source>
        <strain evidence="19">DSM 17901</strain>
    </source>
</reference>
<dbReference type="PANTHER" id="PTHR46322:SF1">
    <property type="entry name" value="PUROMYCIN-SENSITIVE AMINOPEPTIDASE"/>
    <property type="match status" value="1"/>
</dbReference>
<evidence type="ECO:0000256" key="9">
    <source>
        <dbReference type="ARBA" id="ARBA00022801"/>
    </source>
</evidence>
<feature type="domain" description="Aminopeptidase N-like N-terminal" evidence="17">
    <location>
        <begin position="108"/>
        <end position="203"/>
    </location>
</feature>
<dbReference type="FunFam" id="2.60.40.1730:FF:000005">
    <property type="entry name" value="Aminopeptidase N"/>
    <property type="match status" value="1"/>
</dbReference>
<comment type="similarity">
    <text evidence="3">Belongs to the peptidase M1 family.</text>
</comment>
<dbReference type="SUPFAM" id="SSF63737">
    <property type="entry name" value="Leukotriene A4 hydrolase N-terminal domain"/>
    <property type="match status" value="1"/>
</dbReference>
<dbReference type="Gene3D" id="2.60.40.1840">
    <property type="match status" value="1"/>
</dbReference>
<dbReference type="InterPro" id="IPR027268">
    <property type="entry name" value="Peptidase_M4/M1_CTD_sf"/>
</dbReference>
<evidence type="ECO:0000256" key="7">
    <source>
        <dbReference type="ARBA" id="ARBA00022670"/>
    </source>
</evidence>
<evidence type="ECO:0000256" key="11">
    <source>
        <dbReference type="ARBA" id="ARBA00023049"/>
    </source>
</evidence>
<dbReference type="PRINTS" id="PR00756">
    <property type="entry name" value="ALADIPTASE"/>
</dbReference>
<dbReference type="InterPro" id="IPR042097">
    <property type="entry name" value="Aminopeptidase_N-like_N_sf"/>
</dbReference>
<proteinExistence type="inferred from homology"/>
<dbReference type="EMBL" id="CYHA01000008">
    <property type="protein sequence ID" value="CUA86568.1"/>
    <property type="molecule type" value="Genomic_DNA"/>
</dbReference>
<dbReference type="PANTHER" id="PTHR46322">
    <property type="entry name" value="PUROMYCIN-SENSITIVE AMINOPEPTIDASE"/>
    <property type="match status" value="1"/>
</dbReference>
<accession>A0A0K6H6R5</accession>
<feature type="domain" description="Peptidase M1 membrane alanine aminopeptidase" evidence="14">
    <location>
        <begin position="243"/>
        <end position="453"/>
    </location>
</feature>
<keyword evidence="11" id="KW-0482">Metalloprotease</keyword>
<dbReference type="InterPro" id="IPR014782">
    <property type="entry name" value="Peptidase_M1_dom"/>
</dbReference>
<evidence type="ECO:0000259" key="14">
    <source>
        <dbReference type="Pfam" id="PF01433"/>
    </source>
</evidence>
<evidence type="ECO:0000256" key="10">
    <source>
        <dbReference type="ARBA" id="ARBA00022833"/>
    </source>
</evidence>